<gene>
    <name evidence="2" type="ORF">FDY93_10900</name>
</gene>
<reference evidence="2 3" key="1">
    <citation type="submission" date="2019-05" db="EMBL/GenBank/DDBJ databases">
        <title>Microbulbifer harenosus sp. nov., an alginate-degrading bacterium isolated from coastal sand.</title>
        <authorList>
            <person name="Huang H."/>
            <person name="Mo K."/>
            <person name="Bao S."/>
        </authorList>
    </citation>
    <scope>NUCLEOTIDE SEQUENCE [LARGE SCALE GENOMIC DNA]</scope>
    <source>
        <strain evidence="2 3">HB161719</strain>
    </source>
</reference>
<dbReference type="RefSeq" id="WP_138235786.1">
    <property type="nucleotide sequence ID" value="NZ_CP185860.1"/>
</dbReference>
<comment type="caution">
    <text evidence="2">The sequence shown here is derived from an EMBL/GenBank/DDBJ whole genome shotgun (WGS) entry which is preliminary data.</text>
</comment>
<protein>
    <recommendedName>
        <fullName evidence="4">DUF2845 domain-containing protein</fullName>
    </recommendedName>
</protein>
<organism evidence="2 3">
    <name type="scientific">Microbulbifer harenosus</name>
    <dbReference type="NCBI Taxonomy" id="2576840"/>
    <lineage>
        <taxon>Bacteria</taxon>
        <taxon>Pseudomonadati</taxon>
        <taxon>Pseudomonadota</taxon>
        <taxon>Gammaproteobacteria</taxon>
        <taxon>Cellvibrionales</taxon>
        <taxon>Microbulbiferaceae</taxon>
        <taxon>Microbulbifer</taxon>
    </lineage>
</organism>
<keyword evidence="1" id="KW-0732">Signal</keyword>
<accession>A0ABY2UH97</accession>
<feature type="chain" id="PRO_5046839385" description="DUF2845 domain-containing protein" evidence="1">
    <location>
        <begin position="22"/>
        <end position="107"/>
    </location>
</feature>
<evidence type="ECO:0000313" key="2">
    <source>
        <dbReference type="EMBL" id="TLM76878.1"/>
    </source>
</evidence>
<proteinExistence type="predicted"/>
<sequence length="107" mass="11574">MKNLKMALFGVLVAVAFTAHANGSFRLPNGKLIQEGKSKQEIIYIAGAPMYQEVETIAVDEGAGGNPIKREILTYRLPSSLGGMSLVVVTIENNRVVAVESKQESRI</sequence>
<evidence type="ECO:0000313" key="3">
    <source>
        <dbReference type="Proteomes" id="UP000306791"/>
    </source>
</evidence>
<dbReference type="EMBL" id="VANI01000011">
    <property type="protein sequence ID" value="TLM76878.1"/>
    <property type="molecule type" value="Genomic_DNA"/>
</dbReference>
<evidence type="ECO:0000256" key="1">
    <source>
        <dbReference type="SAM" id="SignalP"/>
    </source>
</evidence>
<name>A0ABY2UH97_9GAMM</name>
<evidence type="ECO:0008006" key="4">
    <source>
        <dbReference type="Google" id="ProtNLM"/>
    </source>
</evidence>
<keyword evidence="3" id="KW-1185">Reference proteome</keyword>
<dbReference type="Proteomes" id="UP000306791">
    <property type="component" value="Unassembled WGS sequence"/>
</dbReference>
<feature type="signal peptide" evidence="1">
    <location>
        <begin position="1"/>
        <end position="21"/>
    </location>
</feature>